<dbReference type="AlphaFoldDB" id="A0A6J4J7E1"/>
<gene>
    <name evidence="3" type="ORF">AVDCRST_MAG10-3166</name>
</gene>
<organism evidence="3">
    <name type="scientific">uncultured Acidimicrobiales bacterium</name>
    <dbReference type="NCBI Taxonomy" id="310071"/>
    <lineage>
        <taxon>Bacteria</taxon>
        <taxon>Bacillati</taxon>
        <taxon>Actinomycetota</taxon>
        <taxon>Acidimicrobiia</taxon>
        <taxon>Acidimicrobiales</taxon>
        <taxon>environmental samples</taxon>
    </lineage>
</organism>
<feature type="region of interest" description="Disordered" evidence="1">
    <location>
        <begin position="83"/>
        <end position="110"/>
    </location>
</feature>
<evidence type="ECO:0000256" key="1">
    <source>
        <dbReference type="SAM" id="MobiDB-lite"/>
    </source>
</evidence>
<feature type="compositionally biased region" description="Low complexity" evidence="1">
    <location>
        <begin position="248"/>
        <end position="268"/>
    </location>
</feature>
<evidence type="ECO:0008006" key="4">
    <source>
        <dbReference type="Google" id="ProtNLM"/>
    </source>
</evidence>
<proteinExistence type="predicted"/>
<feature type="compositionally biased region" description="Low complexity" evidence="1">
    <location>
        <begin position="230"/>
        <end position="239"/>
    </location>
</feature>
<sequence>MALAALSCVVAATVGLHAPAGADVPKLSESGAYGYFSRVSLFGGPANNSGPAPTVTLPAQGSRTPVTAVVPSAKAQYGPAAILESGEQRVSTEGTPGPNGSTTSSASARGIRDAPLPLLYETVSSTCTARGSELTGSTSLAGQLAISTFAAPDPREGNPKDVVPMPANPAPNTERTGELTNIGDRFRVVFNEQIREGGLLTVNAVHMYLLGPIAIGDLIIAQSRCAVGAAAAPGGTTPGPSTPPETAPPTTVTAAAAAPPAREASASSDGSSTNVVPVALGASVVLASGGVLFLRRRKSHPFGNGGR</sequence>
<dbReference type="NCBIfam" id="TIGR01167">
    <property type="entry name" value="LPXTG_anchor"/>
    <property type="match status" value="1"/>
</dbReference>
<feature type="signal peptide" evidence="2">
    <location>
        <begin position="1"/>
        <end position="22"/>
    </location>
</feature>
<name>A0A6J4J7E1_9ACTN</name>
<accession>A0A6J4J7E1</accession>
<dbReference type="EMBL" id="CADCTB010000196">
    <property type="protein sequence ID" value="CAA9269812.1"/>
    <property type="molecule type" value="Genomic_DNA"/>
</dbReference>
<evidence type="ECO:0000256" key="2">
    <source>
        <dbReference type="SAM" id="SignalP"/>
    </source>
</evidence>
<protein>
    <recommendedName>
        <fullName evidence="4">Gram-positive cocci surface proteins LPxTG domain-containing protein</fullName>
    </recommendedName>
</protein>
<reference evidence="3" key="1">
    <citation type="submission" date="2020-02" db="EMBL/GenBank/DDBJ databases">
        <authorList>
            <person name="Meier V. D."/>
        </authorList>
    </citation>
    <scope>NUCLEOTIDE SEQUENCE</scope>
    <source>
        <strain evidence="3">AVDCRST_MAG10</strain>
    </source>
</reference>
<feature type="compositionally biased region" description="Polar residues" evidence="1">
    <location>
        <begin position="88"/>
        <end position="107"/>
    </location>
</feature>
<evidence type="ECO:0000313" key="3">
    <source>
        <dbReference type="EMBL" id="CAA9269812.1"/>
    </source>
</evidence>
<keyword evidence="2" id="KW-0732">Signal</keyword>
<feature type="chain" id="PRO_5026681986" description="Gram-positive cocci surface proteins LPxTG domain-containing protein" evidence="2">
    <location>
        <begin position="23"/>
        <end position="307"/>
    </location>
</feature>
<feature type="region of interest" description="Disordered" evidence="1">
    <location>
        <begin position="230"/>
        <end position="272"/>
    </location>
</feature>